<gene>
    <name evidence="3" type="ORF">BMR1_03g04165</name>
</gene>
<dbReference type="Pfam" id="PF00085">
    <property type="entry name" value="Thioredoxin"/>
    <property type="match status" value="1"/>
</dbReference>
<dbReference type="CDD" id="cd02961">
    <property type="entry name" value="PDI_a_family"/>
    <property type="match status" value="2"/>
</dbReference>
<keyword evidence="1" id="KW-0732">Signal</keyword>
<keyword evidence="3" id="KW-0413">Isomerase</keyword>
<evidence type="ECO:0000259" key="2">
    <source>
        <dbReference type="PROSITE" id="PS51352"/>
    </source>
</evidence>
<feature type="domain" description="Thioredoxin" evidence="2">
    <location>
        <begin position="139"/>
        <end position="256"/>
    </location>
</feature>
<dbReference type="InterPro" id="IPR017937">
    <property type="entry name" value="Thioredoxin_CS"/>
</dbReference>
<reference evidence="3 4" key="1">
    <citation type="journal article" date="2012" name="Nucleic Acids Res.">
        <title>Sequencing of the smallest Apicomplexan genome from the human pathogen Babesia microti.</title>
        <authorList>
            <person name="Cornillot E."/>
            <person name="Hadj-Kaddour K."/>
            <person name="Dassouli A."/>
            <person name="Noel B."/>
            <person name="Ranwez V."/>
            <person name="Vacherie B."/>
            <person name="Augagneur Y."/>
            <person name="Bres V."/>
            <person name="Duclos A."/>
            <person name="Randazzo S."/>
            <person name="Carcy B."/>
            <person name="Debierre-Grockiego F."/>
            <person name="Delbecq S."/>
            <person name="Moubri-Menage K."/>
            <person name="Shams-Eldin H."/>
            <person name="Usmani-Brown S."/>
            <person name="Bringaud F."/>
            <person name="Wincker P."/>
            <person name="Vivares C.P."/>
            <person name="Schwarz R.T."/>
            <person name="Schetters T.P."/>
            <person name="Krause P.J."/>
            <person name="Gorenflot A."/>
            <person name="Berry V."/>
            <person name="Barbe V."/>
            <person name="Ben Mamoun C."/>
        </authorList>
    </citation>
    <scope>NUCLEOTIDE SEQUENCE [LARGE SCALE GENOMIC DNA]</scope>
    <source>
        <strain evidence="3 4">RI</strain>
    </source>
</reference>
<dbReference type="OrthoDB" id="2121326at2759"/>
<dbReference type="KEGG" id="bmic:BMR1_03g04165"/>
<dbReference type="GO" id="GO:0005788">
    <property type="term" value="C:endoplasmic reticulum lumen"/>
    <property type="evidence" value="ECO:0007669"/>
    <property type="project" value="TreeGrafter"/>
</dbReference>
<dbReference type="Gene3D" id="3.40.30.10">
    <property type="entry name" value="Glutaredoxin"/>
    <property type="match status" value="2"/>
</dbReference>
<feature type="signal peptide" evidence="1">
    <location>
        <begin position="1"/>
        <end position="17"/>
    </location>
</feature>
<evidence type="ECO:0000313" key="4">
    <source>
        <dbReference type="Proteomes" id="UP000002899"/>
    </source>
</evidence>
<dbReference type="EC" id="5.3.4.1" evidence="3"/>
<feature type="chain" id="PRO_5011961118" evidence="1">
    <location>
        <begin position="18"/>
        <end position="402"/>
    </location>
</feature>
<dbReference type="PROSITE" id="PS51352">
    <property type="entry name" value="THIOREDOXIN_2"/>
    <property type="match status" value="1"/>
</dbReference>
<proteinExistence type="predicted"/>
<name>A0A1R4ACL8_BABMR</name>
<dbReference type="AlphaFoldDB" id="A0A1R4ACL8"/>
<dbReference type="PRINTS" id="PR00421">
    <property type="entry name" value="THIOREDOXIN"/>
</dbReference>
<dbReference type="Proteomes" id="UP000002899">
    <property type="component" value="Chromosome III"/>
</dbReference>
<protein>
    <submittedName>
        <fullName evidence="3">Protein disulfide-isomerase A6</fullName>
        <ecNumber evidence="3">5.3.4.1</ecNumber>
    </submittedName>
</protein>
<evidence type="ECO:0000256" key="1">
    <source>
        <dbReference type="SAM" id="SignalP"/>
    </source>
</evidence>
<reference evidence="3 4" key="3">
    <citation type="journal article" date="2016" name="Sci. Rep.">
        <title>Genome-wide diversity and gene expression profiling of Babesia microti isolates identify polymorphic genes that mediate host-pathogen interactions.</title>
        <authorList>
            <person name="Silva J.C."/>
            <person name="Cornillot E."/>
            <person name="McCracken C."/>
            <person name="Usmani-Brown S."/>
            <person name="Dwivedi A."/>
            <person name="Ifeonu O.O."/>
            <person name="Crabtree J."/>
            <person name="Gotia H.T."/>
            <person name="Virji A.Z."/>
            <person name="Reynes C."/>
            <person name="Colinge J."/>
            <person name="Kumar V."/>
            <person name="Lawres L."/>
            <person name="Pazzi J.E."/>
            <person name="Pablo J.V."/>
            <person name="Hung C."/>
            <person name="Brancato J."/>
            <person name="Kumari P."/>
            <person name="Orvis J."/>
            <person name="Tretina K."/>
            <person name="Chibucos M."/>
            <person name="Ott S."/>
            <person name="Sadzewicz L."/>
            <person name="Sengamalay N."/>
            <person name="Shetty A.C."/>
            <person name="Su Q."/>
            <person name="Tallon L."/>
            <person name="Fraser C.M."/>
            <person name="Frutos R."/>
            <person name="Molina D.M."/>
            <person name="Krause P.J."/>
            <person name="Ben Mamoun C."/>
        </authorList>
    </citation>
    <scope>NUCLEOTIDE SEQUENCE [LARGE SCALE GENOMIC DNA]</scope>
    <source>
        <strain evidence="3 4">RI</strain>
    </source>
</reference>
<dbReference type="GeneID" id="24425480"/>
<reference evidence="3 4" key="2">
    <citation type="journal article" date="2013" name="PLoS ONE">
        <title>Whole genome mapping and re-organization of the nuclear and mitochondrial genomes of Babesia microti isolates.</title>
        <authorList>
            <person name="Cornillot E."/>
            <person name="Dassouli A."/>
            <person name="Garg A."/>
            <person name="Pachikara N."/>
            <person name="Randazzo S."/>
            <person name="Depoix D."/>
            <person name="Carcy B."/>
            <person name="Delbecq S."/>
            <person name="Frutos R."/>
            <person name="Silva J.C."/>
            <person name="Sutton R."/>
            <person name="Krause P.J."/>
            <person name="Mamoun C.B."/>
        </authorList>
    </citation>
    <scope>NUCLEOTIDE SEQUENCE [LARGE SCALE GENOMIC DNA]</scope>
    <source>
        <strain evidence="3 4">RI</strain>
    </source>
</reference>
<dbReference type="VEuPathDB" id="PiroplasmaDB:BMR1_03g04165"/>
<dbReference type="RefSeq" id="XP_021338776.1">
    <property type="nucleotide sequence ID" value="XM_021482233.1"/>
</dbReference>
<dbReference type="PROSITE" id="PS00194">
    <property type="entry name" value="THIOREDOXIN_1"/>
    <property type="match status" value="1"/>
</dbReference>
<dbReference type="SUPFAM" id="SSF52833">
    <property type="entry name" value="Thioredoxin-like"/>
    <property type="match status" value="3"/>
</dbReference>
<dbReference type="InterPro" id="IPR013766">
    <property type="entry name" value="Thioredoxin_domain"/>
</dbReference>
<organism evidence="3 4">
    <name type="scientific">Babesia microti (strain RI)</name>
    <dbReference type="NCBI Taxonomy" id="1133968"/>
    <lineage>
        <taxon>Eukaryota</taxon>
        <taxon>Sar</taxon>
        <taxon>Alveolata</taxon>
        <taxon>Apicomplexa</taxon>
        <taxon>Aconoidasida</taxon>
        <taxon>Piroplasmida</taxon>
        <taxon>Babesiidae</taxon>
        <taxon>Babesia</taxon>
    </lineage>
</organism>
<dbReference type="GO" id="GO:0003756">
    <property type="term" value="F:protein disulfide isomerase activity"/>
    <property type="evidence" value="ECO:0007669"/>
    <property type="project" value="UniProtKB-EC"/>
</dbReference>
<sequence length="402" mass="44938">MAVLSIIYIFFIKLAVCNVYNQYSNVSVLDSEGFDALLQSEGTFLCQFYSENNKKANDFASDFSKLSDIFYGIIKVVATSDNFLVNKHGGNTLPSLKLFIKVKNSPHKVVPYMGKKDVDSVAAFLRKQLGTLISSRLGTQKTVKNEVITLTDVTFNQRLLKDIDSVWFVMFYAPWCGHCKALKPTWDSLASKLGNKVKVAKVDCTTETNIAQQLKIQGYPTLILFESGTKNITSGKHYQGQRTLAELESFALSFKRMIPVVQLLNNDMFMDSCNSTLCIISFLPHILDSSIAERKKQIEVIKKASMIGTDAPISLLWSQGGDQYDLEMSLNLSFGYPAIVALRMDKELYVIYKGPYTEDSVRKFISGLTVKISGAQAIPNLKPLITVDPWDESDNIGTRTEL</sequence>
<dbReference type="GO" id="GO:0015035">
    <property type="term" value="F:protein-disulfide reductase activity"/>
    <property type="evidence" value="ECO:0007669"/>
    <property type="project" value="TreeGrafter"/>
</dbReference>
<keyword evidence="4" id="KW-1185">Reference proteome</keyword>
<evidence type="ECO:0000313" key="3">
    <source>
        <dbReference type="EMBL" id="SJK86644.1"/>
    </source>
</evidence>
<accession>A0A1R4ACL8</accession>
<dbReference type="PANTHER" id="PTHR45815:SF3">
    <property type="entry name" value="PROTEIN DISULFIDE-ISOMERASE A6"/>
    <property type="match status" value="1"/>
</dbReference>
<dbReference type="InterPro" id="IPR036249">
    <property type="entry name" value="Thioredoxin-like_sf"/>
</dbReference>
<dbReference type="PANTHER" id="PTHR45815">
    <property type="entry name" value="PROTEIN DISULFIDE-ISOMERASE A6"/>
    <property type="match status" value="1"/>
</dbReference>
<dbReference type="GO" id="GO:0034976">
    <property type="term" value="P:response to endoplasmic reticulum stress"/>
    <property type="evidence" value="ECO:0007669"/>
    <property type="project" value="TreeGrafter"/>
</dbReference>
<dbReference type="EMBL" id="LN871598">
    <property type="protein sequence ID" value="SJK86644.1"/>
    <property type="molecule type" value="Genomic_DNA"/>
</dbReference>